<name>E8R1N9_ISOPI</name>
<proteinExistence type="inferred from homology"/>
<dbReference type="PANTHER" id="PTHR17224">
    <property type="entry name" value="PEPTIDYL-TRNA HYDROLASE"/>
    <property type="match status" value="1"/>
</dbReference>
<dbReference type="RefSeq" id="WP_013565745.1">
    <property type="nucleotide sequence ID" value="NC_014962.1"/>
</dbReference>
<reference evidence="11 12" key="1">
    <citation type="journal article" date="2011" name="Stand. Genomic Sci.">
        <title>Complete genome sequence of Isosphaera pallida type strain (IS1B).</title>
        <authorList>
            <consortium name="US DOE Joint Genome Institute (JGI-PGF)"/>
            <person name="Goker M."/>
            <person name="Cleland D."/>
            <person name="Saunders E."/>
            <person name="Lapidus A."/>
            <person name="Nolan M."/>
            <person name="Lucas S."/>
            <person name="Hammon N."/>
            <person name="Deshpande S."/>
            <person name="Cheng J.F."/>
            <person name="Tapia R."/>
            <person name="Han C."/>
            <person name="Goodwin L."/>
            <person name="Pitluck S."/>
            <person name="Liolios K."/>
            <person name="Pagani I."/>
            <person name="Ivanova N."/>
            <person name="Mavromatis K."/>
            <person name="Pati A."/>
            <person name="Chen A."/>
            <person name="Palaniappan K."/>
            <person name="Land M."/>
            <person name="Hauser L."/>
            <person name="Chang Y.J."/>
            <person name="Jeffries C.D."/>
            <person name="Detter J.C."/>
            <person name="Beck B."/>
            <person name="Woyke T."/>
            <person name="Bristow J."/>
            <person name="Eisen J.A."/>
            <person name="Markowitz V."/>
            <person name="Hugenholtz P."/>
            <person name="Kyrpides N.C."/>
            <person name="Klenk H.P."/>
        </authorList>
    </citation>
    <scope>NUCLEOTIDE SEQUENCE [LARGE SCALE GENOMIC DNA]</scope>
    <source>
        <strain evidence="12">ATCC 43644 / DSM 9630 / IS1B</strain>
    </source>
</reference>
<evidence type="ECO:0000313" key="12">
    <source>
        <dbReference type="Proteomes" id="UP000008631"/>
    </source>
</evidence>
<keyword evidence="7" id="KW-0963">Cytoplasm</keyword>
<keyword evidence="3 7" id="KW-0378">Hydrolase</keyword>
<evidence type="ECO:0000256" key="9">
    <source>
        <dbReference type="RuleBase" id="RU004320"/>
    </source>
</evidence>
<evidence type="ECO:0000256" key="7">
    <source>
        <dbReference type="HAMAP-Rule" id="MF_00083"/>
    </source>
</evidence>
<protein>
    <recommendedName>
        <fullName evidence="6 7">Peptidyl-tRNA hydrolase</fullName>
        <shortName evidence="7">Pth</shortName>
        <ecNumber evidence="1 7">3.1.1.29</ecNumber>
    </recommendedName>
</protein>
<dbReference type="NCBIfam" id="TIGR00447">
    <property type="entry name" value="pth"/>
    <property type="match status" value="1"/>
</dbReference>
<accession>E8R1N9</accession>
<dbReference type="GO" id="GO:0006515">
    <property type="term" value="P:protein quality control for misfolded or incompletely synthesized proteins"/>
    <property type="evidence" value="ECO:0007669"/>
    <property type="project" value="UniProtKB-UniRule"/>
</dbReference>
<dbReference type="Gene3D" id="3.40.50.1470">
    <property type="entry name" value="Peptidyl-tRNA hydrolase"/>
    <property type="match status" value="1"/>
</dbReference>
<dbReference type="PANTHER" id="PTHR17224:SF1">
    <property type="entry name" value="PEPTIDYL-TRNA HYDROLASE"/>
    <property type="match status" value="1"/>
</dbReference>
<dbReference type="SUPFAM" id="SSF53178">
    <property type="entry name" value="Peptidyl-tRNA hydrolase-like"/>
    <property type="match status" value="1"/>
</dbReference>
<dbReference type="InParanoid" id="E8R1N9"/>
<dbReference type="GO" id="GO:0004045">
    <property type="term" value="F:peptidyl-tRNA hydrolase activity"/>
    <property type="evidence" value="ECO:0007669"/>
    <property type="project" value="UniProtKB-UniRule"/>
</dbReference>
<gene>
    <name evidence="7" type="primary">pth</name>
    <name evidence="11" type="ordered locus">Isop_2892</name>
</gene>
<evidence type="ECO:0000256" key="1">
    <source>
        <dbReference type="ARBA" id="ARBA00013260"/>
    </source>
</evidence>
<organism evidence="11 12">
    <name type="scientific">Isosphaera pallida (strain ATCC 43644 / DSM 9630 / IS1B)</name>
    <dbReference type="NCBI Taxonomy" id="575540"/>
    <lineage>
        <taxon>Bacteria</taxon>
        <taxon>Pseudomonadati</taxon>
        <taxon>Planctomycetota</taxon>
        <taxon>Planctomycetia</taxon>
        <taxon>Isosphaerales</taxon>
        <taxon>Isosphaeraceae</taxon>
        <taxon>Isosphaera</taxon>
    </lineage>
</organism>
<comment type="caution">
    <text evidence="7">Lacks conserved residue(s) required for the propagation of feature annotation.</text>
</comment>
<dbReference type="EMBL" id="CP002353">
    <property type="protein sequence ID" value="ADV63457.1"/>
    <property type="molecule type" value="Genomic_DNA"/>
</dbReference>
<feature type="site" description="Stabilizes the basic form of H active site to accept a proton" evidence="7">
    <location>
        <position position="94"/>
    </location>
</feature>
<dbReference type="GO" id="GO:0072344">
    <property type="term" value="P:rescue of stalled ribosome"/>
    <property type="evidence" value="ECO:0007669"/>
    <property type="project" value="UniProtKB-UniRule"/>
</dbReference>
<dbReference type="FunCoup" id="E8R1N9">
    <property type="interactions" value="364"/>
</dbReference>
<comment type="similarity">
    <text evidence="5 7 9">Belongs to the PTH family.</text>
</comment>
<dbReference type="KEGG" id="ipa:Isop_2892"/>
<evidence type="ECO:0000256" key="5">
    <source>
        <dbReference type="ARBA" id="ARBA00038063"/>
    </source>
</evidence>
<feature type="binding site" evidence="7">
    <location>
        <position position="67"/>
    </location>
    <ligand>
        <name>tRNA</name>
        <dbReference type="ChEBI" id="CHEBI:17843"/>
    </ligand>
</feature>
<evidence type="ECO:0000256" key="8">
    <source>
        <dbReference type="RuleBase" id="RU000673"/>
    </source>
</evidence>
<comment type="subunit">
    <text evidence="7">Monomer.</text>
</comment>
<dbReference type="GO" id="GO:0000049">
    <property type="term" value="F:tRNA binding"/>
    <property type="evidence" value="ECO:0007669"/>
    <property type="project" value="UniProtKB-UniRule"/>
</dbReference>
<evidence type="ECO:0000256" key="6">
    <source>
        <dbReference type="ARBA" id="ARBA00050038"/>
    </source>
</evidence>
<feature type="region of interest" description="Disordered" evidence="10">
    <location>
        <begin position="187"/>
        <end position="217"/>
    </location>
</feature>
<evidence type="ECO:0000256" key="2">
    <source>
        <dbReference type="ARBA" id="ARBA00022555"/>
    </source>
</evidence>
<evidence type="ECO:0000256" key="3">
    <source>
        <dbReference type="ARBA" id="ARBA00022801"/>
    </source>
</evidence>
<dbReference type="InterPro" id="IPR018171">
    <property type="entry name" value="Pept_tRNA_hydro_CS"/>
</dbReference>
<feature type="binding site" evidence="7">
    <location>
        <position position="17"/>
    </location>
    <ligand>
        <name>tRNA</name>
        <dbReference type="ChEBI" id="CHEBI:17843"/>
    </ligand>
</feature>
<keyword evidence="4 7" id="KW-0694">RNA-binding</keyword>
<dbReference type="AlphaFoldDB" id="E8R1N9"/>
<dbReference type="HOGENOM" id="CLU_062456_4_1_0"/>
<comment type="subcellular location">
    <subcellularLocation>
        <location evidence="7">Cytoplasm</location>
    </subcellularLocation>
</comment>
<keyword evidence="12" id="KW-1185">Reference proteome</keyword>
<dbReference type="EC" id="3.1.1.29" evidence="1 7"/>
<comment type="catalytic activity">
    <reaction evidence="7 8">
        <text>an N-acyl-L-alpha-aminoacyl-tRNA + H2O = an N-acyl-L-amino acid + a tRNA + H(+)</text>
        <dbReference type="Rhea" id="RHEA:54448"/>
        <dbReference type="Rhea" id="RHEA-COMP:10123"/>
        <dbReference type="Rhea" id="RHEA-COMP:13883"/>
        <dbReference type="ChEBI" id="CHEBI:15377"/>
        <dbReference type="ChEBI" id="CHEBI:15378"/>
        <dbReference type="ChEBI" id="CHEBI:59874"/>
        <dbReference type="ChEBI" id="CHEBI:78442"/>
        <dbReference type="ChEBI" id="CHEBI:138191"/>
        <dbReference type="EC" id="3.1.1.29"/>
    </reaction>
</comment>
<evidence type="ECO:0000313" key="11">
    <source>
        <dbReference type="EMBL" id="ADV63457.1"/>
    </source>
</evidence>
<dbReference type="CDD" id="cd00462">
    <property type="entry name" value="PTH"/>
    <property type="match status" value="1"/>
</dbReference>
<feature type="site" description="Discriminates between blocked and unblocked aminoacyl-tRNA" evidence="7">
    <location>
        <position position="12"/>
    </location>
</feature>
<dbReference type="Proteomes" id="UP000008631">
    <property type="component" value="Chromosome"/>
</dbReference>
<evidence type="ECO:0000256" key="10">
    <source>
        <dbReference type="SAM" id="MobiDB-lite"/>
    </source>
</evidence>
<dbReference type="InterPro" id="IPR001328">
    <property type="entry name" value="Pept_tRNA_hydro"/>
</dbReference>
<dbReference type="PROSITE" id="PS01195">
    <property type="entry name" value="PEPT_TRNA_HYDROL_1"/>
    <property type="match status" value="1"/>
</dbReference>
<feature type="compositionally biased region" description="Low complexity" evidence="10">
    <location>
        <begin position="191"/>
        <end position="202"/>
    </location>
</feature>
<dbReference type="eggNOG" id="COG0193">
    <property type="taxonomic scope" value="Bacteria"/>
</dbReference>
<feature type="active site" description="Proton acceptor" evidence="7">
    <location>
        <position position="22"/>
    </location>
</feature>
<dbReference type="FunFam" id="3.40.50.1470:FF:000001">
    <property type="entry name" value="Peptidyl-tRNA hydrolase"/>
    <property type="match status" value="1"/>
</dbReference>
<comment type="function">
    <text evidence="7">Catalyzes the release of premature peptidyl moieties from peptidyl-tRNA molecules trapped in stalled 50S ribosomal subunits, and thus maintains levels of free tRNAs and 50S ribosomes.</text>
</comment>
<dbReference type="STRING" id="575540.Isop_2892"/>
<dbReference type="GO" id="GO:0005737">
    <property type="term" value="C:cytoplasm"/>
    <property type="evidence" value="ECO:0007669"/>
    <property type="project" value="UniProtKB-SubCell"/>
</dbReference>
<sequence length="217" mass="23332">MGRVKLVVGLGNPGSKYEGTRHNVGFDVVDRLAQGGMGARFVRKFDGQIADTLIDHHRVLLLKPETFMNLSGRSVGQVARFYQLEPSDVLVVCDDLSLPLGRLRLRPGGGDGGQKGLRDIIAHLGTSDVPRLRLGIGDRGSIDAADFVLSRFRPSERAAIEDALILATQAVAVWVTRGLEAAMNQFNATGPASQPNRSSSSPRDPDHDPHPACDPPP</sequence>
<comment type="function">
    <text evidence="7">Hydrolyzes ribosome-free peptidyl-tRNAs (with 1 or more amino acids incorporated), which drop off the ribosome during protein synthesis, or as a result of ribosome stalling.</text>
</comment>
<dbReference type="InterPro" id="IPR036416">
    <property type="entry name" value="Pept_tRNA_hydro_sf"/>
</dbReference>
<keyword evidence="2 7" id="KW-0820">tRNA-binding</keyword>
<feature type="binding site" evidence="7">
    <location>
        <position position="69"/>
    </location>
    <ligand>
        <name>tRNA</name>
        <dbReference type="ChEBI" id="CHEBI:17843"/>
    </ligand>
</feature>
<dbReference type="Pfam" id="PF01195">
    <property type="entry name" value="Pept_tRNA_hydro"/>
    <property type="match status" value="1"/>
</dbReference>
<evidence type="ECO:0000256" key="4">
    <source>
        <dbReference type="ARBA" id="ARBA00022884"/>
    </source>
</evidence>
<dbReference type="HAMAP" id="MF_00083">
    <property type="entry name" value="Pept_tRNA_hydro_bact"/>
    <property type="match status" value="1"/>
</dbReference>